<protein>
    <submittedName>
        <fullName evidence="1">Uncharacterized protein</fullName>
    </submittedName>
</protein>
<evidence type="ECO:0000313" key="2">
    <source>
        <dbReference type="Proteomes" id="UP000249061"/>
    </source>
</evidence>
<dbReference type="Proteomes" id="UP000249061">
    <property type="component" value="Unassembled WGS sequence"/>
</dbReference>
<sequence length="301" mass="32577">MSSELPHDTPVDTPASSIIEAPALAPELVVAGERALERARTVETLEPAYAAWNELRAAHREARRRWKEERQRLLDQGSLLLGATRAALGASPGSEALAAPNEFLREAQLKLEAALAEIDASSASGEASFAGQLDSMKALLFERVARLATSQRPVFNLAVRVLAGGQRILHLRRLGEDESVLALHALTGRIPSRYEYLFDDSTDDVSAAPPTLYADEGVTDVRGDASLDSRPQVWPVKGVLPLKLPSGQWVRWSARGAVLEAEALDGAQWRNLLSAGEAEALTGFLLARQLAGRLVLQLVRD</sequence>
<name>A0A2W5V2C6_9BACT</name>
<accession>A0A2W5V2C6</accession>
<gene>
    <name evidence="1" type="ORF">DI536_21200</name>
</gene>
<evidence type="ECO:0000313" key="1">
    <source>
        <dbReference type="EMBL" id="PZR09854.1"/>
    </source>
</evidence>
<organism evidence="1 2">
    <name type="scientific">Archangium gephyra</name>
    <dbReference type="NCBI Taxonomy" id="48"/>
    <lineage>
        <taxon>Bacteria</taxon>
        <taxon>Pseudomonadati</taxon>
        <taxon>Myxococcota</taxon>
        <taxon>Myxococcia</taxon>
        <taxon>Myxococcales</taxon>
        <taxon>Cystobacterineae</taxon>
        <taxon>Archangiaceae</taxon>
        <taxon>Archangium</taxon>
    </lineage>
</organism>
<dbReference type="EMBL" id="QFQP01000019">
    <property type="protein sequence ID" value="PZR09854.1"/>
    <property type="molecule type" value="Genomic_DNA"/>
</dbReference>
<reference evidence="1 2" key="1">
    <citation type="submission" date="2017-08" db="EMBL/GenBank/DDBJ databases">
        <title>Infants hospitalized years apart are colonized by the same room-sourced microbial strains.</title>
        <authorList>
            <person name="Brooks B."/>
            <person name="Olm M.R."/>
            <person name="Firek B.A."/>
            <person name="Baker R."/>
            <person name="Thomas B.C."/>
            <person name="Morowitz M.J."/>
            <person name="Banfield J.F."/>
        </authorList>
    </citation>
    <scope>NUCLEOTIDE SEQUENCE [LARGE SCALE GENOMIC DNA]</scope>
    <source>
        <strain evidence="1">S2_003_000_R2_14</strain>
    </source>
</reference>
<proteinExistence type="predicted"/>
<dbReference type="AlphaFoldDB" id="A0A2W5V2C6"/>
<comment type="caution">
    <text evidence="1">The sequence shown here is derived from an EMBL/GenBank/DDBJ whole genome shotgun (WGS) entry which is preliminary data.</text>
</comment>